<reference evidence="1" key="1">
    <citation type="journal article" date="2020" name="Stud. Mycol.">
        <title>101 Dothideomycetes genomes: a test case for predicting lifestyles and emergence of pathogens.</title>
        <authorList>
            <person name="Haridas S."/>
            <person name="Albert R."/>
            <person name="Binder M."/>
            <person name="Bloem J."/>
            <person name="Labutti K."/>
            <person name="Salamov A."/>
            <person name="Andreopoulos B."/>
            <person name="Baker S."/>
            <person name="Barry K."/>
            <person name="Bills G."/>
            <person name="Bluhm B."/>
            <person name="Cannon C."/>
            <person name="Castanera R."/>
            <person name="Culley D."/>
            <person name="Daum C."/>
            <person name="Ezra D."/>
            <person name="Gonzalez J."/>
            <person name="Henrissat B."/>
            <person name="Kuo A."/>
            <person name="Liang C."/>
            <person name="Lipzen A."/>
            <person name="Lutzoni F."/>
            <person name="Magnuson J."/>
            <person name="Mondo S."/>
            <person name="Nolan M."/>
            <person name="Ohm R."/>
            <person name="Pangilinan J."/>
            <person name="Park H.-J."/>
            <person name="Ramirez L."/>
            <person name="Alfaro M."/>
            <person name="Sun H."/>
            <person name="Tritt A."/>
            <person name="Yoshinaga Y."/>
            <person name="Zwiers L.-H."/>
            <person name="Turgeon B."/>
            <person name="Goodwin S."/>
            <person name="Spatafora J."/>
            <person name="Crous P."/>
            <person name="Grigoriev I."/>
        </authorList>
    </citation>
    <scope>NUCLEOTIDE SEQUENCE</scope>
    <source>
        <strain evidence="1">ATCC 200398</strain>
    </source>
</reference>
<comment type="caution">
    <text evidence="1">The sequence shown here is derived from an EMBL/GenBank/DDBJ whole genome shotgun (WGS) entry which is preliminary data.</text>
</comment>
<dbReference type="Proteomes" id="UP000799755">
    <property type="component" value="Unassembled WGS sequence"/>
</dbReference>
<feature type="non-terminal residue" evidence="1">
    <location>
        <position position="1"/>
    </location>
</feature>
<organism evidence="1 2">
    <name type="scientific">Lindgomyces ingoldianus</name>
    <dbReference type="NCBI Taxonomy" id="673940"/>
    <lineage>
        <taxon>Eukaryota</taxon>
        <taxon>Fungi</taxon>
        <taxon>Dikarya</taxon>
        <taxon>Ascomycota</taxon>
        <taxon>Pezizomycotina</taxon>
        <taxon>Dothideomycetes</taxon>
        <taxon>Pleosporomycetidae</taxon>
        <taxon>Pleosporales</taxon>
        <taxon>Lindgomycetaceae</taxon>
        <taxon>Lindgomyces</taxon>
    </lineage>
</organism>
<keyword evidence="2" id="KW-1185">Reference proteome</keyword>
<gene>
    <name evidence="1" type="ORF">BDR25DRAFT_172186</name>
</gene>
<name>A0ACB6QD78_9PLEO</name>
<accession>A0ACB6QD78</accession>
<dbReference type="EMBL" id="MU003533">
    <property type="protein sequence ID" value="KAF2464874.1"/>
    <property type="molecule type" value="Genomic_DNA"/>
</dbReference>
<evidence type="ECO:0000313" key="1">
    <source>
        <dbReference type="EMBL" id="KAF2464874.1"/>
    </source>
</evidence>
<proteinExistence type="predicted"/>
<sequence length="252" mass="29444">PATIAKHEYICIHRPYFDVKFEDFHSNSDRLENDELYEKYSKGFHKEKSKEVILQPATNHQDWKWVIMWQGWKILLDCTRGAKYCNPDMFGMYISNDWKGWGLQELLENLMLEFDQELKKSETDSLDQMWAIVRVIGLWLNNDDMDLISMHTSQTPFQYRSLQLCALLTALSAIKLMGELKPDSKFLDLPLVITSFLRWSYSLPDYGIEGDTVAWRRDAVAYFKTAGLDPNKGVSRTAHILEKLEESSNDEE</sequence>
<protein>
    <submittedName>
        <fullName evidence="1">Uncharacterized protein</fullName>
    </submittedName>
</protein>
<feature type="non-terminal residue" evidence="1">
    <location>
        <position position="252"/>
    </location>
</feature>
<evidence type="ECO:0000313" key="2">
    <source>
        <dbReference type="Proteomes" id="UP000799755"/>
    </source>
</evidence>